<feature type="domain" description="Kazal-like" evidence="2">
    <location>
        <begin position="20"/>
        <end position="74"/>
    </location>
</feature>
<evidence type="ECO:0000256" key="1">
    <source>
        <dbReference type="SAM" id="SignalP"/>
    </source>
</evidence>
<reference evidence="3" key="1">
    <citation type="submission" date="2021-03" db="EMBL/GenBank/DDBJ databases">
        <title>Chromosome level genome of the anhydrobiotic midge Polypedilum vanderplanki.</title>
        <authorList>
            <person name="Yoshida Y."/>
            <person name="Kikawada T."/>
            <person name="Gusev O."/>
        </authorList>
    </citation>
    <scope>NUCLEOTIDE SEQUENCE</scope>
    <source>
        <strain evidence="3">NIAS01</strain>
        <tissue evidence="3">Whole body or cell culture</tissue>
    </source>
</reference>
<proteinExistence type="predicted"/>
<gene>
    <name evidence="3" type="ORF">PVAND_000168</name>
</gene>
<evidence type="ECO:0000313" key="4">
    <source>
        <dbReference type="Proteomes" id="UP001107558"/>
    </source>
</evidence>
<dbReference type="Gene3D" id="3.30.60.30">
    <property type="match status" value="1"/>
</dbReference>
<feature type="signal peptide" evidence="1">
    <location>
        <begin position="1"/>
        <end position="18"/>
    </location>
</feature>
<dbReference type="AlphaFoldDB" id="A0A9J6BJ85"/>
<sequence>MKFSIFLTFFIVFAVTTAEIKSGKPCPICSPKPDPVCAQHINGTSTTFINHCILDIANCEVEDYKFLYKGKCQS</sequence>
<dbReference type="EMBL" id="JADBJN010000003">
    <property type="protein sequence ID" value="KAG5669877.1"/>
    <property type="molecule type" value="Genomic_DNA"/>
</dbReference>
<keyword evidence="1" id="KW-0732">Signal</keyword>
<feature type="chain" id="PRO_5039927041" description="Kazal-like domain-containing protein" evidence="1">
    <location>
        <begin position="19"/>
        <end position="74"/>
    </location>
</feature>
<protein>
    <recommendedName>
        <fullName evidence="2">Kazal-like domain-containing protein</fullName>
    </recommendedName>
</protein>
<dbReference type="Proteomes" id="UP001107558">
    <property type="component" value="Chromosome 3"/>
</dbReference>
<comment type="caution">
    <text evidence="3">The sequence shown here is derived from an EMBL/GenBank/DDBJ whole genome shotgun (WGS) entry which is preliminary data.</text>
</comment>
<evidence type="ECO:0000313" key="3">
    <source>
        <dbReference type="EMBL" id="KAG5669877.1"/>
    </source>
</evidence>
<dbReference type="InterPro" id="IPR036058">
    <property type="entry name" value="Kazal_dom_sf"/>
</dbReference>
<dbReference type="InterPro" id="IPR002350">
    <property type="entry name" value="Kazal_dom"/>
</dbReference>
<name>A0A9J6BJ85_POLVA</name>
<keyword evidence="4" id="KW-1185">Reference proteome</keyword>
<dbReference type="PROSITE" id="PS51465">
    <property type="entry name" value="KAZAL_2"/>
    <property type="match status" value="1"/>
</dbReference>
<evidence type="ECO:0000259" key="2">
    <source>
        <dbReference type="PROSITE" id="PS51465"/>
    </source>
</evidence>
<organism evidence="3 4">
    <name type="scientific">Polypedilum vanderplanki</name>
    <name type="common">Sleeping chironomid midge</name>
    <dbReference type="NCBI Taxonomy" id="319348"/>
    <lineage>
        <taxon>Eukaryota</taxon>
        <taxon>Metazoa</taxon>
        <taxon>Ecdysozoa</taxon>
        <taxon>Arthropoda</taxon>
        <taxon>Hexapoda</taxon>
        <taxon>Insecta</taxon>
        <taxon>Pterygota</taxon>
        <taxon>Neoptera</taxon>
        <taxon>Endopterygota</taxon>
        <taxon>Diptera</taxon>
        <taxon>Nematocera</taxon>
        <taxon>Chironomoidea</taxon>
        <taxon>Chironomidae</taxon>
        <taxon>Chironominae</taxon>
        <taxon>Polypedilum</taxon>
        <taxon>Polypedilum</taxon>
    </lineage>
</organism>
<accession>A0A9J6BJ85</accession>
<dbReference type="SUPFAM" id="SSF100895">
    <property type="entry name" value="Kazal-type serine protease inhibitors"/>
    <property type="match status" value="1"/>
</dbReference>